<evidence type="ECO:0000256" key="3">
    <source>
        <dbReference type="ARBA" id="ARBA00022490"/>
    </source>
</evidence>
<dbReference type="InterPro" id="IPR023235">
    <property type="entry name" value="FAM105"/>
</dbReference>
<dbReference type="PRINTS" id="PR02056">
    <property type="entry name" value="PROTEINF105A"/>
</dbReference>
<feature type="compositionally biased region" description="Polar residues" evidence="4">
    <location>
        <begin position="278"/>
        <end position="287"/>
    </location>
</feature>
<feature type="compositionally biased region" description="Polar residues" evidence="4">
    <location>
        <begin position="400"/>
        <end position="418"/>
    </location>
</feature>
<sequence length="759" mass="85071">MGNACCFPTGICEVQVDGKKGLLPDSNEGSSAVVKASEDEPHRKLTGFLEKEEGVKANANSTLESSTKPGSDAQLDTRATAAQLKQDVFAEVRDMDTAHTSPKSEDGSTPNLTPETEEQKLLDVTSKVENGHDEDPFLKTEDICVESLSKAQDLKTEGSLLKTSSSNTEDMQIEDPSLKTKSVETEVPSLKTESVQDEDPSLKTEYVRVEDLSHKTKCVQEENSLSKILDIKDEDKPPTTVNGPAEDPSLLYEPRVGKSSPSHEPQTDTHPTEDARDQPSQFDQKTSLEIHYSPAHGEDAEVMSASLVLDGKPEHMGRDSESSSQAETHKPEDQLTARKSDTTEEEKVEDPVSRIVGLSEVPSLEDIVQEVEEKTAEDVGEEEEEWDTSKSSPKGEKVEQASSTETKAQSQEECNNQDSPLFVEVKVEPMEREHDTFGEEQDDSNYDLYRGADEIAKERREQKKVEPLIQITLPGVQDKSSVAPAVDILSYSQREWKGNTAKSTLIRKGYTELSRTFGDVRRVRGDNYCALRATLFQVLSQSNKLPAWLQEDDITLLPEKLVTEEDLIEGWRFPLEQREEAKTGGAVEQLKHCLQLLQKRWRAAAKAGSEEERRRLCEEVFQGGEEEYALLEALKLLMLSSATELHARMRRNDDVPIFCWLLFARDSSTCPRTFLTNHLSHVGFSGGLEQVEMFLLGYTLQQTIQVYRLYMADTEEFITYYPDDHKEDWPHVCLVTEDDRHYNVPVGKPVGLNSQNPPQ</sequence>
<gene>
    <name evidence="5" type="ORF">MATL_G00038170</name>
</gene>
<keyword evidence="3" id="KW-0963">Cytoplasm</keyword>
<feature type="compositionally biased region" description="Polar residues" evidence="4">
    <location>
        <begin position="161"/>
        <end position="170"/>
    </location>
</feature>
<evidence type="ECO:0000256" key="4">
    <source>
        <dbReference type="SAM" id="MobiDB-lite"/>
    </source>
</evidence>
<dbReference type="Pfam" id="PF16218">
    <property type="entry name" value="Peptidase_C101"/>
    <property type="match status" value="1"/>
</dbReference>
<evidence type="ECO:0000256" key="2">
    <source>
        <dbReference type="ARBA" id="ARBA00010267"/>
    </source>
</evidence>
<dbReference type="GO" id="GO:0004843">
    <property type="term" value="F:cysteine-type deubiquitinase activity"/>
    <property type="evidence" value="ECO:0007669"/>
    <property type="project" value="TreeGrafter"/>
</dbReference>
<keyword evidence="6" id="KW-1185">Reference proteome</keyword>
<dbReference type="Proteomes" id="UP001046870">
    <property type="component" value="Chromosome 2"/>
</dbReference>
<protein>
    <submittedName>
        <fullName evidence="5">Uncharacterized protein</fullName>
    </submittedName>
</protein>
<comment type="similarity">
    <text evidence="2">Belongs to the peptidase C65 family. Otulin subfamily.</text>
</comment>
<reference evidence="5" key="1">
    <citation type="submission" date="2021-01" db="EMBL/GenBank/DDBJ databases">
        <authorList>
            <person name="Zahm M."/>
            <person name="Roques C."/>
            <person name="Cabau C."/>
            <person name="Klopp C."/>
            <person name="Donnadieu C."/>
            <person name="Jouanno E."/>
            <person name="Lampietro C."/>
            <person name="Louis A."/>
            <person name="Herpin A."/>
            <person name="Echchiki A."/>
            <person name="Berthelot C."/>
            <person name="Parey E."/>
            <person name="Roest-Crollius H."/>
            <person name="Braasch I."/>
            <person name="Postlethwait J."/>
            <person name="Bobe J."/>
            <person name="Montfort J."/>
            <person name="Bouchez O."/>
            <person name="Begum T."/>
            <person name="Mejri S."/>
            <person name="Adams A."/>
            <person name="Chen W.-J."/>
            <person name="Guiguen Y."/>
        </authorList>
    </citation>
    <scope>NUCLEOTIDE SEQUENCE</scope>
    <source>
        <strain evidence="5">YG-15Mar2019-1</strain>
        <tissue evidence="5">Brain</tissue>
    </source>
</reference>
<dbReference type="PRINTS" id="PR02055">
    <property type="entry name" value="PROTEINF105"/>
</dbReference>
<feature type="compositionally biased region" description="Basic and acidic residues" evidence="4">
    <location>
        <begin position="36"/>
        <end position="55"/>
    </location>
</feature>
<dbReference type="OrthoDB" id="5962728at2759"/>
<dbReference type="EMBL" id="JAFDVH010000002">
    <property type="protein sequence ID" value="KAG7488779.1"/>
    <property type="molecule type" value="Genomic_DNA"/>
</dbReference>
<feature type="compositionally biased region" description="Polar residues" evidence="4">
    <location>
        <begin position="58"/>
        <end position="69"/>
    </location>
</feature>
<feature type="region of interest" description="Disordered" evidence="4">
    <location>
        <begin position="22"/>
        <end position="74"/>
    </location>
</feature>
<comment type="caution">
    <text evidence="5">The sequence shown here is derived from an EMBL/GenBank/DDBJ whole genome shotgun (WGS) entry which is preliminary data.</text>
</comment>
<evidence type="ECO:0000313" key="5">
    <source>
        <dbReference type="EMBL" id="KAG7488779.1"/>
    </source>
</evidence>
<evidence type="ECO:0000313" key="6">
    <source>
        <dbReference type="Proteomes" id="UP001046870"/>
    </source>
</evidence>
<comment type="subcellular location">
    <subcellularLocation>
        <location evidence="1">Cytoplasm</location>
    </subcellularLocation>
</comment>
<proteinExistence type="inferred from homology"/>
<dbReference type="PANTHER" id="PTHR33662:SF3">
    <property type="entry name" value="FIBROUS SHEATH CABYR-BINDING PROTEIN-LIKE-RELATED"/>
    <property type="match status" value="1"/>
</dbReference>
<feature type="region of interest" description="Disordered" evidence="4">
    <location>
        <begin position="97"/>
        <end position="117"/>
    </location>
</feature>
<feature type="compositionally biased region" description="Basic and acidic residues" evidence="4">
    <location>
        <begin position="265"/>
        <end position="277"/>
    </location>
</feature>
<name>A0A9D3TKH0_MEGAT</name>
<dbReference type="PANTHER" id="PTHR33662">
    <property type="entry name" value="OTU DEUBIQUITINASE WITH LINEAR LINKAGE-SPECIFICITY A-RELATED"/>
    <property type="match status" value="1"/>
</dbReference>
<organism evidence="5 6">
    <name type="scientific">Megalops atlanticus</name>
    <name type="common">Tarpon</name>
    <name type="synonym">Clupea gigantea</name>
    <dbReference type="NCBI Taxonomy" id="7932"/>
    <lineage>
        <taxon>Eukaryota</taxon>
        <taxon>Metazoa</taxon>
        <taxon>Chordata</taxon>
        <taxon>Craniata</taxon>
        <taxon>Vertebrata</taxon>
        <taxon>Euteleostomi</taxon>
        <taxon>Actinopterygii</taxon>
        <taxon>Neopterygii</taxon>
        <taxon>Teleostei</taxon>
        <taxon>Elopiformes</taxon>
        <taxon>Megalopidae</taxon>
        <taxon>Megalops</taxon>
    </lineage>
</organism>
<dbReference type="GO" id="GO:1990108">
    <property type="term" value="P:protein linear deubiquitination"/>
    <property type="evidence" value="ECO:0007669"/>
    <property type="project" value="TreeGrafter"/>
</dbReference>
<dbReference type="AlphaFoldDB" id="A0A9D3TKH0"/>
<dbReference type="GO" id="GO:0005737">
    <property type="term" value="C:cytoplasm"/>
    <property type="evidence" value="ECO:0007669"/>
    <property type="project" value="UniProtKB-SubCell"/>
</dbReference>
<feature type="compositionally biased region" description="Basic and acidic residues" evidence="4">
    <location>
        <begin position="200"/>
        <end position="220"/>
    </location>
</feature>
<feature type="compositionally biased region" description="Basic and acidic residues" evidence="4">
    <location>
        <begin position="97"/>
        <end position="106"/>
    </location>
</feature>
<feature type="region of interest" description="Disordered" evidence="4">
    <location>
        <begin position="154"/>
        <end position="418"/>
    </location>
</feature>
<accession>A0A9D3TKH0</accession>
<evidence type="ECO:0000256" key="1">
    <source>
        <dbReference type="ARBA" id="ARBA00004496"/>
    </source>
</evidence>
<feature type="compositionally biased region" description="Basic and acidic residues" evidence="4">
    <location>
        <begin position="311"/>
        <end position="342"/>
    </location>
</feature>
<dbReference type="InterPro" id="IPR023236">
    <property type="entry name" value="OTULINL"/>
</dbReference>